<dbReference type="InterPro" id="IPR050491">
    <property type="entry name" value="AmpC-like"/>
</dbReference>
<dbReference type="AlphaFoldDB" id="A0A7T1T9F7"/>
<name>A0A7T1T9F7_9ACTN</name>
<dbReference type="PANTHER" id="PTHR46825">
    <property type="entry name" value="D-ALANYL-D-ALANINE-CARBOXYPEPTIDASE/ENDOPEPTIDASE AMPH"/>
    <property type="match status" value="1"/>
</dbReference>
<evidence type="ECO:0000313" key="3">
    <source>
        <dbReference type="EMBL" id="QPP08840.1"/>
    </source>
</evidence>
<dbReference type="EMBL" id="CP048882">
    <property type="protein sequence ID" value="QPP08840.1"/>
    <property type="molecule type" value="Genomic_DNA"/>
</dbReference>
<organism evidence="3 4">
    <name type="scientific">Streptomyces bathyalis</name>
    <dbReference type="NCBI Taxonomy" id="2710756"/>
    <lineage>
        <taxon>Bacteria</taxon>
        <taxon>Bacillati</taxon>
        <taxon>Actinomycetota</taxon>
        <taxon>Actinomycetes</taxon>
        <taxon>Kitasatosporales</taxon>
        <taxon>Streptomycetaceae</taxon>
        <taxon>Streptomyces</taxon>
    </lineage>
</organism>
<feature type="chain" id="PRO_5033002974" evidence="1">
    <location>
        <begin position="27"/>
        <end position="375"/>
    </location>
</feature>
<dbReference type="Gene3D" id="3.40.710.10">
    <property type="entry name" value="DD-peptidase/beta-lactamase superfamily"/>
    <property type="match status" value="1"/>
</dbReference>
<dbReference type="RefSeq" id="WP_197352620.1">
    <property type="nucleotide sequence ID" value="NZ_CP048882.1"/>
</dbReference>
<evidence type="ECO:0000256" key="1">
    <source>
        <dbReference type="SAM" id="SignalP"/>
    </source>
</evidence>
<sequence>MSVRSTVVAMVAAALAALPVASSAAADQGHGATQDAMDTMVQQDDVPGVLGQAQDGGGVWHGTSGVADRATDRPPMPQDKFRIGSLTKPFIATVMLQLEAEDKVDLDAPVEHWLPGTLRGGGQDGHTVTVRQLLGHTSGLYDFTADPGMQRDYFGPRFATHRYDSHEPASLVRTAMAHRRDFEPGTDWGYSNTNYVLAGMVIAKVTGHSYADEIERRIIRPLKLRDTSLPGTSTGIPEPHGRAYSRLSLTGSGAGAVHDVTALDPSLAGASGEMVSSTRDLVRFMRALLGGDVLPARQLAQMKSTVPADGGDRYGLGLTRHRLPCGTTLWGHEGTIQGSHSTAVTTADGSHAAAFNVNADWSAGTADLVEAEYCG</sequence>
<evidence type="ECO:0000259" key="2">
    <source>
        <dbReference type="Pfam" id="PF00144"/>
    </source>
</evidence>
<feature type="domain" description="Beta-lactamase-related" evidence="2">
    <location>
        <begin position="35"/>
        <end position="359"/>
    </location>
</feature>
<dbReference type="Pfam" id="PF00144">
    <property type="entry name" value="Beta-lactamase"/>
    <property type="match status" value="1"/>
</dbReference>
<feature type="signal peptide" evidence="1">
    <location>
        <begin position="1"/>
        <end position="26"/>
    </location>
</feature>
<dbReference type="Proteomes" id="UP000595046">
    <property type="component" value="Chromosome"/>
</dbReference>
<dbReference type="InterPro" id="IPR012338">
    <property type="entry name" value="Beta-lactam/transpept-like"/>
</dbReference>
<evidence type="ECO:0000313" key="4">
    <source>
        <dbReference type="Proteomes" id="UP000595046"/>
    </source>
</evidence>
<keyword evidence="1" id="KW-0732">Signal</keyword>
<dbReference type="PANTHER" id="PTHR46825:SF7">
    <property type="entry name" value="D-ALANYL-D-ALANINE CARBOXYPEPTIDASE"/>
    <property type="match status" value="1"/>
</dbReference>
<dbReference type="SUPFAM" id="SSF56601">
    <property type="entry name" value="beta-lactamase/transpeptidase-like"/>
    <property type="match status" value="1"/>
</dbReference>
<gene>
    <name evidence="3" type="ORF">G4Z16_23245</name>
</gene>
<dbReference type="InterPro" id="IPR001466">
    <property type="entry name" value="Beta-lactam-related"/>
</dbReference>
<reference evidence="4" key="1">
    <citation type="submission" date="2020-02" db="EMBL/GenBank/DDBJ databases">
        <title>Streptomyces sp. ASO4wet.</title>
        <authorList>
            <person name="Risdian C."/>
            <person name="Landwehr W."/>
            <person name="Schupp P."/>
            <person name="Wink J."/>
        </authorList>
    </citation>
    <scope>NUCLEOTIDE SEQUENCE [LARGE SCALE GENOMIC DNA]</scope>
    <source>
        <strain evidence="4">ASO4wet</strain>
    </source>
</reference>
<keyword evidence="4" id="KW-1185">Reference proteome</keyword>
<proteinExistence type="predicted"/>
<accession>A0A7T1T9F7</accession>
<protein>
    <submittedName>
        <fullName evidence="3">Beta-lactamase family protein</fullName>
    </submittedName>
</protein>
<dbReference type="KEGG" id="sbat:G4Z16_23245"/>